<dbReference type="PANTHER" id="PTHR11070">
    <property type="entry name" value="UVRD / RECB / PCRA DNA HELICASE FAMILY MEMBER"/>
    <property type="match status" value="1"/>
</dbReference>
<dbReference type="PROSITE" id="PS51198">
    <property type="entry name" value="UVRD_HELICASE_ATP_BIND"/>
    <property type="match status" value="1"/>
</dbReference>
<dbReference type="InterPro" id="IPR014016">
    <property type="entry name" value="UvrD-like_ATP-bd"/>
</dbReference>
<evidence type="ECO:0000313" key="18">
    <source>
        <dbReference type="EMBL" id="PIP58120.1"/>
    </source>
</evidence>
<dbReference type="Gene3D" id="1.10.486.10">
    <property type="entry name" value="PCRA, domain 4"/>
    <property type="match status" value="1"/>
</dbReference>
<evidence type="ECO:0000256" key="11">
    <source>
        <dbReference type="ARBA" id="ARBA00023235"/>
    </source>
</evidence>
<evidence type="ECO:0000259" key="16">
    <source>
        <dbReference type="PROSITE" id="PS51198"/>
    </source>
</evidence>
<evidence type="ECO:0000256" key="7">
    <source>
        <dbReference type="ARBA" id="ARBA00022839"/>
    </source>
</evidence>
<dbReference type="PANTHER" id="PTHR11070:SF2">
    <property type="entry name" value="ATP-DEPENDENT DNA HELICASE SRS2"/>
    <property type="match status" value="1"/>
</dbReference>
<evidence type="ECO:0000256" key="12">
    <source>
        <dbReference type="ARBA" id="ARBA00034617"/>
    </source>
</evidence>
<dbReference type="InterPro" id="IPR027417">
    <property type="entry name" value="P-loop_NTPase"/>
</dbReference>
<evidence type="ECO:0000256" key="8">
    <source>
        <dbReference type="ARBA" id="ARBA00022840"/>
    </source>
</evidence>
<keyword evidence="9" id="KW-0238">DNA-binding</keyword>
<keyword evidence="2" id="KW-0540">Nuclease</keyword>
<keyword evidence="8 15" id="KW-0067">ATP-binding</keyword>
<evidence type="ECO:0000256" key="14">
    <source>
        <dbReference type="ARBA" id="ARBA00048988"/>
    </source>
</evidence>
<dbReference type="EC" id="5.6.2.4" evidence="13"/>
<dbReference type="InterPro" id="IPR013986">
    <property type="entry name" value="DExx_box_DNA_helicase_dom_sf"/>
</dbReference>
<dbReference type="Pfam" id="PF00580">
    <property type="entry name" value="UvrD-helicase"/>
    <property type="match status" value="1"/>
</dbReference>
<dbReference type="Pfam" id="PF13361">
    <property type="entry name" value="UvrD_C"/>
    <property type="match status" value="1"/>
</dbReference>
<dbReference type="Gene3D" id="1.10.10.160">
    <property type="match status" value="1"/>
</dbReference>
<proteinExistence type="inferred from homology"/>
<dbReference type="GO" id="GO:0033202">
    <property type="term" value="C:DNA helicase complex"/>
    <property type="evidence" value="ECO:0007669"/>
    <property type="project" value="TreeGrafter"/>
</dbReference>
<dbReference type="InterPro" id="IPR011604">
    <property type="entry name" value="PDDEXK-like_dom_sf"/>
</dbReference>
<dbReference type="GO" id="GO:0005829">
    <property type="term" value="C:cytosol"/>
    <property type="evidence" value="ECO:0007669"/>
    <property type="project" value="TreeGrafter"/>
</dbReference>
<sequence length="1004" mass="115094">MANQKFQEAYQQLNLAQKEAVDTIEGPVLVSAGPGTGKTQILALRIANILVQTDTRPENILALTFTESGVLAMRKRLREIIGNPAYRVVINTFHGFCNEIIRNRPEDFPTIIGAVNITEVDQIKVLEEVFSELNLNRLTTFGDPFYYLKEAKNAIGQLKQEGVSPAKLASELKKIESEFWQIEDLYSTKKGYEGKLKTKYTEELKRIEKNQELVLVYETYEKKLREYKYYDYSDMISQTFEALKTDPDLLLSLQETYQYILVDEHQDTNNAQNGILEKLADFYDQPNLFVVGDDKQAIFRFQGASLENFLYFKNKYPSAKLIILENNYRSSQVILDLAHSLLAGDKKLTTQTKHLNERVKLAELSRVEVEDYFVAKDIASKISAGVKPEEIAIIYRDNQDAFSVSAMLSKEGVPFSIESNQDLLDDQEVNKLIKILRAVNNFGDSRALIETLHLRFLDIEAFDVFKFTEAVGREKINAYEAGKNLTYLKKLGLAGAVKINNWYLKLAEFNRLASELDVVVLFETVLRDSGLLAEILNSPGNVEKIERINALFDEAQALLEKKRNAKLTDFMDYLEMLEKHEIRLKKNSDGVRAGRVRLMTAHGSKGLEFDYVYIIYVNDKHWGNKTHRELIKLPSQIFSLVGNNLDQTEALDDERRLFYVALTRARKGLTISYSRQGKNLKELLPSIFVTELDPLLSEKLNLDQLETEVSAWPDLRYRAGKVEALDIRNQEFVRALFSARGFSVTHLNNYLTCPWKYFYMNLLRLPKALARHLLYGTAIHAALCDFFDQFKDNNESATKEFLLLAFERSLARQALPAEEYPDFKKRGEKALAGYYDHYHDSWRTNVLTEFDIKGIILKTDSAKPTEIVLTGKIDKLEFLGTGNEVNVVDYKTGQTKSRSKIEGDDDSDDESEGSLKRQLAFYKLLLDHYDNGRYQMVSGDIDFIEPNSSGKYKKESFIVSDQEIADLETLIKRVADEIISVAFWDKRCDNSQCEFCQLRETMGN</sequence>
<keyword evidence="5 15" id="KW-0378">Hydrolase</keyword>
<feature type="binding site" evidence="15">
    <location>
        <begin position="32"/>
        <end position="39"/>
    </location>
    <ligand>
        <name>ATP</name>
        <dbReference type="ChEBI" id="CHEBI:30616"/>
    </ligand>
</feature>
<dbReference type="Pfam" id="PF12705">
    <property type="entry name" value="PDDEXK_1"/>
    <property type="match status" value="1"/>
</dbReference>
<evidence type="ECO:0000313" key="19">
    <source>
        <dbReference type="Proteomes" id="UP000229334"/>
    </source>
</evidence>
<evidence type="ECO:0000256" key="4">
    <source>
        <dbReference type="ARBA" id="ARBA00022763"/>
    </source>
</evidence>
<name>A0A2H0BM72_9BACT</name>
<gene>
    <name evidence="18" type="ORF">COX02_01970</name>
</gene>
<dbReference type="GO" id="GO:0000725">
    <property type="term" value="P:recombinational repair"/>
    <property type="evidence" value="ECO:0007669"/>
    <property type="project" value="TreeGrafter"/>
</dbReference>
<feature type="domain" description="UvrD-like helicase ATP-binding" evidence="16">
    <location>
        <begin position="11"/>
        <end position="331"/>
    </location>
</feature>
<evidence type="ECO:0000256" key="15">
    <source>
        <dbReference type="PROSITE-ProRule" id="PRU00560"/>
    </source>
</evidence>
<dbReference type="PROSITE" id="PS51217">
    <property type="entry name" value="UVRD_HELICASE_CTER"/>
    <property type="match status" value="1"/>
</dbReference>
<dbReference type="AlphaFoldDB" id="A0A2H0BM72"/>
<dbReference type="GO" id="GO:0043138">
    <property type="term" value="F:3'-5' DNA helicase activity"/>
    <property type="evidence" value="ECO:0007669"/>
    <property type="project" value="UniProtKB-EC"/>
</dbReference>
<feature type="domain" description="UvrD-like helicase C-terminal" evidence="17">
    <location>
        <begin position="332"/>
        <end position="606"/>
    </location>
</feature>
<evidence type="ECO:0000256" key="9">
    <source>
        <dbReference type="ARBA" id="ARBA00023125"/>
    </source>
</evidence>
<accession>A0A2H0BM72</accession>
<evidence type="ECO:0000256" key="1">
    <source>
        <dbReference type="ARBA" id="ARBA00009922"/>
    </source>
</evidence>
<keyword evidence="4" id="KW-0227">DNA damage</keyword>
<comment type="similarity">
    <text evidence="1">Belongs to the helicase family. UvrD subfamily.</text>
</comment>
<evidence type="ECO:0000259" key="17">
    <source>
        <dbReference type="PROSITE" id="PS51217"/>
    </source>
</evidence>
<dbReference type="GO" id="GO:0005524">
    <property type="term" value="F:ATP binding"/>
    <property type="evidence" value="ECO:0007669"/>
    <property type="project" value="UniProtKB-UniRule"/>
</dbReference>
<dbReference type="GO" id="GO:0003677">
    <property type="term" value="F:DNA binding"/>
    <property type="evidence" value="ECO:0007669"/>
    <property type="project" value="UniProtKB-KW"/>
</dbReference>
<dbReference type="InterPro" id="IPR000212">
    <property type="entry name" value="DNA_helicase_UvrD/REP"/>
</dbReference>
<reference evidence="18 19" key="1">
    <citation type="submission" date="2017-09" db="EMBL/GenBank/DDBJ databases">
        <title>Depth-based differentiation of microbial function through sediment-hosted aquifers and enrichment of novel symbionts in the deep terrestrial subsurface.</title>
        <authorList>
            <person name="Probst A.J."/>
            <person name="Ladd B."/>
            <person name="Jarett J.K."/>
            <person name="Geller-Mcgrath D.E."/>
            <person name="Sieber C.M."/>
            <person name="Emerson J.B."/>
            <person name="Anantharaman K."/>
            <person name="Thomas B.C."/>
            <person name="Malmstrom R."/>
            <person name="Stieglmeier M."/>
            <person name="Klingl A."/>
            <person name="Woyke T."/>
            <person name="Ryan C.M."/>
            <person name="Banfield J.F."/>
        </authorList>
    </citation>
    <scope>NUCLEOTIDE SEQUENCE [LARGE SCALE GENOMIC DNA]</scope>
    <source>
        <strain evidence="18">CG22_combo_CG10-13_8_21_14_all_37_9</strain>
    </source>
</reference>
<comment type="catalytic activity">
    <reaction evidence="14">
        <text>ATP + H2O = ADP + phosphate + H(+)</text>
        <dbReference type="Rhea" id="RHEA:13065"/>
        <dbReference type="ChEBI" id="CHEBI:15377"/>
        <dbReference type="ChEBI" id="CHEBI:15378"/>
        <dbReference type="ChEBI" id="CHEBI:30616"/>
        <dbReference type="ChEBI" id="CHEBI:43474"/>
        <dbReference type="ChEBI" id="CHEBI:456216"/>
        <dbReference type="EC" id="5.6.2.4"/>
    </reaction>
</comment>
<evidence type="ECO:0000256" key="10">
    <source>
        <dbReference type="ARBA" id="ARBA00023204"/>
    </source>
</evidence>
<dbReference type="Gene3D" id="3.40.50.300">
    <property type="entry name" value="P-loop containing nucleotide triphosphate hydrolases"/>
    <property type="match status" value="2"/>
</dbReference>
<dbReference type="InterPro" id="IPR038726">
    <property type="entry name" value="PDDEXK_AddAB-type"/>
</dbReference>
<keyword evidence="6 15" id="KW-0347">Helicase</keyword>
<dbReference type="SUPFAM" id="SSF52540">
    <property type="entry name" value="P-loop containing nucleoside triphosphate hydrolases"/>
    <property type="match status" value="1"/>
</dbReference>
<organism evidence="18 19">
    <name type="scientific">Candidatus Vogelbacteria bacterium CG22_combo_CG10-13_8_21_14_all_37_9</name>
    <dbReference type="NCBI Taxonomy" id="1975046"/>
    <lineage>
        <taxon>Bacteria</taxon>
        <taxon>Candidatus Vogeliibacteriota</taxon>
    </lineage>
</organism>
<dbReference type="InterPro" id="IPR014017">
    <property type="entry name" value="DNA_helicase_UvrD-like_C"/>
</dbReference>
<comment type="catalytic activity">
    <reaction evidence="12">
        <text>Couples ATP hydrolysis with the unwinding of duplex DNA by translocating in the 3'-5' direction.</text>
        <dbReference type="EC" id="5.6.2.4"/>
    </reaction>
</comment>
<keyword evidence="10" id="KW-0234">DNA repair</keyword>
<keyword evidence="7" id="KW-0269">Exonuclease</keyword>
<dbReference type="Gene3D" id="3.90.320.10">
    <property type="match status" value="1"/>
</dbReference>
<dbReference type="EMBL" id="PCSX01000030">
    <property type="protein sequence ID" value="PIP58120.1"/>
    <property type="molecule type" value="Genomic_DNA"/>
</dbReference>
<keyword evidence="11" id="KW-0413">Isomerase</keyword>
<evidence type="ECO:0000256" key="3">
    <source>
        <dbReference type="ARBA" id="ARBA00022741"/>
    </source>
</evidence>
<evidence type="ECO:0000256" key="13">
    <source>
        <dbReference type="ARBA" id="ARBA00034808"/>
    </source>
</evidence>
<evidence type="ECO:0000256" key="6">
    <source>
        <dbReference type="ARBA" id="ARBA00022806"/>
    </source>
</evidence>
<dbReference type="Proteomes" id="UP000229334">
    <property type="component" value="Unassembled WGS sequence"/>
</dbReference>
<dbReference type="CDD" id="cd17932">
    <property type="entry name" value="DEXQc_UvrD"/>
    <property type="match status" value="1"/>
</dbReference>
<dbReference type="GO" id="GO:0004527">
    <property type="term" value="F:exonuclease activity"/>
    <property type="evidence" value="ECO:0007669"/>
    <property type="project" value="UniProtKB-KW"/>
</dbReference>
<comment type="caution">
    <text evidence="18">The sequence shown here is derived from an EMBL/GenBank/DDBJ whole genome shotgun (WGS) entry which is preliminary data.</text>
</comment>
<protein>
    <recommendedName>
        <fullName evidence="13">DNA 3'-5' helicase</fullName>
        <ecNumber evidence="13">5.6.2.4</ecNumber>
    </recommendedName>
</protein>
<keyword evidence="3 15" id="KW-0547">Nucleotide-binding</keyword>
<evidence type="ECO:0000256" key="2">
    <source>
        <dbReference type="ARBA" id="ARBA00022722"/>
    </source>
</evidence>
<evidence type="ECO:0000256" key="5">
    <source>
        <dbReference type="ARBA" id="ARBA00022801"/>
    </source>
</evidence>